<organism evidence="2">
    <name type="scientific">Oryza meridionalis</name>
    <dbReference type="NCBI Taxonomy" id="40149"/>
    <lineage>
        <taxon>Eukaryota</taxon>
        <taxon>Viridiplantae</taxon>
        <taxon>Streptophyta</taxon>
        <taxon>Embryophyta</taxon>
        <taxon>Tracheophyta</taxon>
        <taxon>Spermatophyta</taxon>
        <taxon>Magnoliopsida</taxon>
        <taxon>Liliopsida</taxon>
        <taxon>Poales</taxon>
        <taxon>Poaceae</taxon>
        <taxon>BOP clade</taxon>
        <taxon>Oryzoideae</taxon>
        <taxon>Oryzeae</taxon>
        <taxon>Oryzinae</taxon>
        <taxon>Oryza</taxon>
    </lineage>
</organism>
<dbReference type="EnsemblPlants" id="OMERI12G01370.1">
    <property type="protein sequence ID" value="OMERI12G01370.1"/>
    <property type="gene ID" value="OMERI12G01370"/>
</dbReference>
<dbReference type="PANTHER" id="PTHR10426:SF31">
    <property type="entry name" value="STRICTOSIDINE SYNTHASE 3"/>
    <property type="match status" value="1"/>
</dbReference>
<evidence type="ECO:0000313" key="2">
    <source>
        <dbReference type="EnsemblPlants" id="OMERI12G01370.1"/>
    </source>
</evidence>
<reference evidence="2" key="1">
    <citation type="submission" date="2015-04" db="UniProtKB">
        <authorList>
            <consortium name="EnsemblPlants"/>
        </authorList>
    </citation>
    <scope>IDENTIFICATION</scope>
</reference>
<dbReference type="HOGENOM" id="CLU_081700_0_0_1"/>
<accession>A0A0E0F9F6</accession>
<name>A0A0E0F9F6_9ORYZ</name>
<reference evidence="2" key="2">
    <citation type="submission" date="2018-05" db="EMBL/GenBank/DDBJ databases">
        <title>OmerRS3 (Oryza meridionalis Reference Sequence Version 3).</title>
        <authorList>
            <person name="Zhang J."/>
            <person name="Kudrna D."/>
            <person name="Lee S."/>
            <person name="Talag J."/>
            <person name="Welchert J."/>
            <person name="Wing R.A."/>
        </authorList>
    </citation>
    <scope>NUCLEOTIDE SEQUENCE [LARGE SCALE GENOMIC DNA]</scope>
    <source>
        <strain evidence="2">cv. OR44</strain>
    </source>
</reference>
<feature type="region of interest" description="Disordered" evidence="1">
    <location>
        <begin position="1"/>
        <end position="20"/>
    </location>
</feature>
<dbReference type="InterPro" id="IPR011042">
    <property type="entry name" value="6-blade_b-propeller_TolB-like"/>
</dbReference>
<evidence type="ECO:0000256" key="1">
    <source>
        <dbReference type="SAM" id="MobiDB-lite"/>
    </source>
</evidence>
<dbReference type="PANTHER" id="PTHR10426">
    <property type="entry name" value="STRICTOSIDINE SYNTHASE-RELATED"/>
    <property type="match status" value="1"/>
</dbReference>
<keyword evidence="3" id="KW-1185">Reference proteome</keyword>
<dbReference type="Gene3D" id="2.120.10.30">
    <property type="entry name" value="TolB, C-terminal domain"/>
    <property type="match status" value="1"/>
</dbReference>
<dbReference type="AlphaFoldDB" id="A0A0E0F9F6"/>
<dbReference type="Proteomes" id="UP000008021">
    <property type="component" value="Chromosome 12"/>
</dbReference>
<proteinExistence type="predicted"/>
<sequence length="297" mass="32257">MRPAGEGVDAAGSRILPPPPLGATEVETKAASAPLSDRATAAATLFQVIDNELGFVTDYHSVLPTLLSPRQLHRLPILVLGLCVLCGNSDIKRDNYAVSFGLLRRCGSLGVAVFLLSNWFTVSMVVRCRWTRQSAGTSRRSRPWWRRIPARAAHAYGKDRAAAGLLRLGQFGARRFVCDVSEGELAAPELAVAGCLLSTSPSAAMMLPAPERWRLLTGEEAGGAGERLLRAPTRGGLAKVVTTEAIDVPFNFLNSFDVDQRTGDVYFTDSSSTYRRRYPKLNQLVMFILHSVHASCS</sequence>
<evidence type="ECO:0000313" key="3">
    <source>
        <dbReference type="Proteomes" id="UP000008021"/>
    </source>
</evidence>
<protein>
    <submittedName>
        <fullName evidence="2">Uncharacterized protein</fullName>
    </submittedName>
</protein>
<dbReference type="GO" id="GO:0016787">
    <property type="term" value="F:hydrolase activity"/>
    <property type="evidence" value="ECO:0007669"/>
    <property type="project" value="TreeGrafter"/>
</dbReference>
<dbReference type="Gramene" id="OMERI12G01370.1">
    <property type="protein sequence ID" value="OMERI12G01370.1"/>
    <property type="gene ID" value="OMERI12G01370"/>
</dbReference>
<dbReference type="GO" id="GO:0012505">
    <property type="term" value="C:endomembrane system"/>
    <property type="evidence" value="ECO:0007669"/>
    <property type="project" value="TreeGrafter"/>
</dbReference>
<dbReference type="STRING" id="40149.A0A0E0F9F6"/>